<dbReference type="GO" id="GO:0000160">
    <property type="term" value="P:phosphorelay signal transduction system"/>
    <property type="evidence" value="ECO:0007669"/>
    <property type="project" value="InterPro"/>
</dbReference>
<gene>
    <name evidence="5" type="ORF">DEAC_c17860</name>
</gene>
<evidence type="ECO:0000256" key="3">
    <source>
        <dbReference type="PROSITE-ProRule" id="PRU00169"/>
    </source>
</evidence>
<dbReference type="RefSeq" id="WP_047809649.1">
    <property type="nucleotide sequence ID" value="NZ_LDZY01000005.1"/>
</dbReference>
<comment type="caution">
    <text evidence="5">The sequence shown here is derived from an EMBL/GenBank/DDBJ whole genome shotgun (WGS) entry which is preliminary data.</text>
</comment>
<dbReference type="Proteomes" id="UP000036356">
    <property type="component" value="Unassembled WGS sequence"/>
</dbReference>
<sequence length="120" mass="13522">MNYIIADPDSQNSLELKKLLDGCEILDSQGMYPTFSAAEKDSLEHPPDIAFIRLGKAELNGLRLAVMIRERNPLSQVIFISSQKEDAVEAFEYEADGFLLMPFSQQTIGQLLRQAFGRKK</sequence>
<protein>
    <recommendedName>
        <fullName evidence="1">Stage 0 sporulation protein A homolog</fullName>
    </recommendedName>
</protein>
<dbReference type="EMBL" id="LDZY01000005">
    <property type="protein sequence ID" value="KLU66387.1"/>
    <property type="molecule type" value="Genomic_DNA"/>
</dbReference>
<proteinExistence type="predicted"/>
<reference evidence="5 6" key="1">
    <citation type="submission" date="2015-06" db="EMBL/GenBank/DDBJ databases">
        <title>Draft genome of the moderately acidophilic sulfate reducer Candidatus Desulfosporosinus acididurans strain M1.</title>
        <authorList>
            <person name="Poehlein A."/>
            <person name="Petzsch P."/>
            <person name="Johnson B.D."/>
            <person name="Schloemann M."/>
            <person name="Daniel R."/>
            <person name="Muehling M."/>
        </authorList>
    </citation>
    <scope>NUCLEOTIDE SEQUENCE [LARGE SCALE GENOMIC DNA]</scope>
    <source>
        <strain evidence="5 6">M1</strain>
    </source>
</reference>
<keyword evidence="6" id="KW-1185">Reference proteome</keyword>
<evidence type="ECO:0000313" key="6">
    <source>
        <dbReference type="Proteomes" id="UP000036356"/>
    </source>
</evidence>
<organism evidence="5 6">
    <name type="scientific">Desulfosporosinus acididurans</name>
    <dbReference type="NCBI Taxonomy" id="476652"/>
    <lineage>
        <taxon>Bacteria</taxon>
        <taxon>Bacillati</taxon>
        <taxon>Bacillota</taxon>
        <taxon>Clostridia</taxon>
        <taxon>Eubacteriales</taxon>
        <taxon>Desulfitobacteriaceae</taxon>
        <taxon>Desulfosporosinus</taxon>
    </lineage>
</organism>
<comment type="caution">
    <text evidence="3">Lacks conserved residue(s) required for the propagation of feature annotation.</text>
</comment>
<dbReference type="SUPFAM" id="SSF52172">
    <property type="entry name" value="CheY-like"/>
    <property type="match status" value="1"/>
</dbReference>
<evidence type="ECO:0000256" key="2">
    <source>
        <dbReference type="ARBA" id="ARBA00024867"/>
    </source>
</evidence>
<name>A0A0J1FSV2_9FIRM</name>
<dbReference type="PATRIC" id="fig|476652.3.peg.1843"/>
<dbReference type="Pfam" id="PF00072">
    <property type="entry name" value="Response_reg"/>
    <property type="match status" value="1"/>
</dbReference>
<dbReference type="AlphaFoldDB" id="A0A0J1FSV2"/>
<feature type="domain" description="Response regulatory" evidence="4">
    <location>
        <begin position="2"/>
        <end position="116"/>
    </location>
</feature>
<evidence type="ECO:0000256" key="1">
    <source>
        <dbReference type="ARBA" id="ARBA00018672"/>
    </source>
</evidence>
<comment type="function">
    <text evidence="2">May play the central regulatory role in sporulation. It may be an element of the effector pathway responsible for the activation of sporulation genes in response to nutritional stress. Spo0A may act in concert with spo0H (a sigma factor) to control the expression of some genes that are critical to the sporulation process.</text>
</comment>
<accession>A0A0J1FSV2</accession>
<dbReference type="STRING" id="476652.DEAC_c17860"/>
<dbReference type="InterPro" id="IPR001789">
    <property type="entry name" value="Sig_transdc_resp-reg_receiver"/>
</dbReference>
<dbReference type="Gene3D" id="3.40.50.2300">
    <property type="match status" value="1"/>
</dbReference>
<evidence type="ECO:0000259" key="4">
    <source>
        <dbReference type="PROSITE" id="PS50110"/>
    </source>
</evidence>
<dbReference type="InterPro" id="IPR011006">
    <property type="entry name" value="CheY-like_superfamily"/>
</dbReference>
<dbReference type="PROSITE" id="PS50110">
    <property type="entry name" value="RESPONSE_REGULATORY"/>
    <property type="match status" value="1"/>
</dbReference>
<evidence type="ECO:0000313" key="5">
    <source>
        <dbReference type="EMBL" id="KLU66387.1"/>
    </source>
</evidence>